<dbReference type="STRING" id="568069.A0A1J1II60"/>
<accession>A0A1J1II60</accession>
<feature type="compositionally biased region" description="Polar residues" evidence="10">
    <location>
        <begin position="150"/>
        <end position="164"/>
    </location>
</feature>
<dbReference type="GO" id="GO:0016787">
    <property type="term" value="F:hydrolase activity"/>
    <property type="evidence" value="ECO:0007669"/>
    <property type="project" value="UniProtKB-KW"/>
</dbReference>
<sequence>MTEIKTKEKTSYSQVLNVDNSILLDINFDEIDPPLDNPNKRKLKEIISNEHDNGTIFKTPQSVRKRKRRISHADETRRSKESSLVSKTSISSEISSQDILKCIAIDNLELTQTNESLNELEHDDEYSNVITNPTTNSQYIENRLQRNPEAGSSPNELNCNQSKGINDENEHATKNKTPKQVSKYKKLLPVSSFAFREMGSFFGLTKHQKAFILQTKNIEKLYEWQEECLGLRAIHDRSNLIYALPTSGGKTLVAEIAMIREVLLRKRNVIFVLPYVSIVQEKINDLMPFAVEFDFLLEEYCAGKGSIPPIKRRKKNTIFISTIEKSQILFDSLYENNRLNEVGMIVVDELHMLGDEKRGYHLEVLLSKAVFHKQPHIQIIAMSATISNLKEIARFLNADVYTREFRPVELKEYVKIGSDIFSVDGKTRYISDAFKVSRNDFGKEYTRQMLKRDPDHLAALSLEIIPKSSCLIFCATKQNCENVAKLLTELLPQELIEWKKEEKSTLMEHIKADANGRICPILAKTIPFGIAYHHSGMTNDERKHLEEAYRCNIICIICCTSTLAAGVNLPARRVIIRSPYVGQHFLTLSRYKQMIGRAGRAGKCSSGESILVCDPKDYQKLTTLLCSKMDETISGFVQDVSGMFIETVILNLIGTKVATSIDDLIDFFKCSLLS</sequence>
<dbReference type="FunFam" id="3.40.50.300:FF:000813">
    <property type="entry name" value="helicase POLQ-like isoform X1"/>
    <property type="match status" value="1"/>
</dbReference>
<comment type="catalytic activity">
    <reaction evidence="9">
        <text>ATP + H2O = ADP + phosphate + H(+)</text>
        <dbReference type="Rhea" id="RHEA:13065"/>
        <dbReference type="ChEBI" id="CHEBI:15377"/>
        <dbReference type="ChEBI" id="CHEBI:15378"/>
        <dbReference type="ChEBI" id="CHEBI:30616"/>
        <dbReference type="ChEBI" id="CHEBI:43474"/>
        <dbReference type="ChEBI" id="CHEBI:456216"/>
        <dbReference type="EC" id="5.6.2.4"/>
    </reaction>
</comment>
<dbReference type="InterPro" id="IPR014001">
    <property type="entry name" value="Helicase_ATP-bd"/>
</dbReference>
<feature type="region of interest" description="Disordered" evidence="10">
    <location>
        <begin position="146"/>
        <end position="178"/>
    </location>
</feature>
<protein>
    <submittedName>
        <fullName evidence="13">CLUMA_CG012478, isoform A</fullName>
    </submittedName>
</protein>
<feature type="domain" description="Helicase ATP-binding" evidence="11">
    <location>
        <begin position="231"/>
        <end position="404"/>
    </location>
</feature>
<name>A0A1J1II60_9DIPT</name>
<dbReference type="Gene3D" id="3.40.50.300">
    <property type="entry name" value="P-loop containing nucleotide triphosphate hydrolases"/>
    <property type="match status" value="2"/>
</dbReference>
<dbReference type="PANTHER" id="PTHR47961">
    <property type="entry name" value="DNA POLYMERASE THETA, PUTATIVE (AFU_ORTHOLOGUE AFUA_1G05260)-RELATED"/>
    <property type="match status" value="1"/>
</dbReference>
<dbReference type="Pfam" id="PF00271">
    <property type="entry name" value="Helicase_C"/>
    <property type="match status" value="1"/>
</dbReference>
<dbReference type="GO" id="GO:0006302">
    <property type="term" value="P:double-strand break repair"/>
    <property type="evidence" value="ECO:0007669"/>
    <property type="project" value="UniProtKB-ARBA"/>
</dbReference>
<dbReference type="InterPro" id="IPR050474">
    <property type="entry name" value="Hel308_SKI2-like"/>
</dbReference>
<evidence type="ECO:0000313" key="14">
    <source>
        <dbReference type="Proteomes" id="UP000183832"/>
    </source>
</evidence>
<evidence type="ECO:0000256" key="10">
    <source>
        <dbReference type="SAM" id="MobiDB-lite"/>
    </source>
</evidence>
<gene>
    <name evidence="13" type="primary">putative Helicase POLQ-like</name>
    <name evidence="13" type="ORF">CLUMA_CG012478</name>
</gene>
<dbReference type="Proteomes" id="UP000183832">
    <property type="component" value="Unassembled WGS sequence"/>
</dbReference>
<dbReference type="InterPro" id="IPR001650">
    <property type="entry name" value="Helicase_C-like"/>
</dbReference>
<reference evidence="13 14" key="1">
    <citation type="submission" date="2015-04" db="EMBL/GenBank/DDBJ databases">
        <authorList>
            <person name="Syromyatnikov M.Y."/>
            <person name="Popov V.N."/>
        </authorList>
    </citation>
    <scope>NUCLEOTIDE SEQUENCE [LARGE SCALE GENOMIC DNA]</scope>
</reference>
<dbReference type="GO" id="GO:0003676">
    <property type="term" value="F:nucleic acid binding"/>
    <property type="evidence" value="ECO:0007669"/>
    <property type="project" value="InterPro"/>
</dbReference>
<dbReference type="OrthoDB" id="2320933at2759"/>
<dbReference type="InterPro" id="IPR046931">
    <property type="entry name" value="HTH_61"/>
</dbReference>
<keyword evidence="4" id="KW-0378">Hydrolase</keyword>
<evidence type="ECO:0000256" key="2">
    <source>
        <dbReference type="ARBA" id="ARBA00022741"/>
    </source>
</evidence>
<evidence type="ECO:0000256" key="6">
    <source>
        <dbReference type="ARBA" id="ARBA00022840"/>
    </source>
</evidence>
<keyword evidence="6" id="KW-0067">ATP-binding</keyword>
<evidence type="ECO:0000259" key="11">
    <source>
        <dbReference type="PROSITE" id="PS51192"/>
    </source>
</evidence>
<evidence type="ECO:0000256" key="1">
    <source>
        <dbReference type="ARBA" id="ARBA00004123"/>
    </source>
</evidence>
<evidence type="ECO:0000256" key="5">
    <source>
        <dbReference type="ARBA" id="ARBA00022806"/>
    </source>
</evidence>
<feature type="non-terminal residue" evidence="13">
    <location>
        <position position="674"/>
    </location>
</feature>
<keyword evidence="2" id="KW-0547">Nucleotide-binding</keyword>
<keyword evidence="3" id="KW-0227">DNA damage</keyword>
<feature type="region of interest" description="Disordered" evidence="10">
    <location>
        <begin position="64"/>
        <end position="87"/>
    </location>
</feature>
<dbReference type="SMART" id="SM00487">
    <property type="entry name" value="DEXDc"/>
    <property type="match status" value="1"/>
</dbReference>
<organism evidence="13 14">
    <name type="scientific">Clunio marinus</name>
    <dbReference type="NCBI Taxonomy" id="568069"/>
    <lineage>
        <taxon>Eukaryota</taxon>
        <taxon>Metazoa</taxon>
        <taxon>Ecdysozoa</taxon>
        <taxon>Arthropoda</taxon>
        <taxon>Hexapoda</taxon>
        <taxon>Insecta</taxon>
        <taxon>Pterygota</taxon>
        <taxon>Neoptera</taxon>
        <taxon>Endopterygota</taxon>
        <taxon>Diptera</taxon>
        <taxon>Nematocera</taxon>
        <taxon>Chironomoidea</taxon>
        <taxon>Chironomidae</taxon>
        <taxon>Clunio</taxon>
    </lineage>
</organism>
<dbReference type="AlphaFoldDB" id="A0A1J1II60"/>
<comment type="subcellular location">
    <subcellularLocation>
        <location evidence="1">Nucleus</location>
    </subcellularLocation>
</comment>
<dbReference type="GO" id="GO:0005634">
    <property type="term" value="C:nucleus"/>
    <property type="evidence" value="ECO:0007669"/>
    <property type="project" value="UniProtKB-SubCell"/>
</dbReference>
<dbReference type="Pfam" id="PF00270">
    <property type="entry name" value="DEAD"/>
    <property type="match status" value="1"/>
</dbReference>
<dbReference type="PANTHER" id="PTHR47961:SF12">
    <property type="entry name" value="HELICASE POLQ-LIKE"/>
    <property type="match status" value="1"/>
</dbReference>
<dbReference type="CDD" id="cd18795">
    <property type="entry name" value="SF2_C_Ski2"/>
    <property type="match status" value="1"/>
</dbReference>
<keyword evidence="5" id="KW-0347">Helicase</keyword>
<evidence type="ECO:0000256" key="4">
    <source>
        <dbReference type="ARBA" id="ARBA00022801"/>
    </source>
</evidence>
<dbReference type="Pfam" id="PF20470">
    <property type="entry name" value="HTH_61"/>
    <property type="match status" value="1"/>
</dbReference>
<keyword evidence="14" id="KW-1185">Reference proteome</keyword>
<keyword evidence="7" id="KW-0234">DNA repair</keyword>
<dbReference type="PROSITE" id="PS51194">
    <property type="entry name" value="HELICASE_CTER"/>
    <property type="match status" value="1"/>
</dbReference>
<dbReference type="PROSITE" id="PS51192">
    <property type="entry name" value="HELICASE_ATP_BIND_1"/>
    <property type="match status" value="1"/>
</dbReference>
<evidence type="ECO:0000256" key="9">
    <source>
        <dbReference type="ARBA" id="ARBA00048988"/>
    </source>
</evidence>
<dbReference type="InterPro" id="IPR027417">
    <property type="entry name" value="P-loop_NTPase"/>
</dbReference>
<dbReference type="GO" id="GO:0043138">
    <property type="term" value="F:3'-5' DNA helicase activity"/>
    <property type="evidence" value="ECO:0007669"/>
    <property type="project" value="UniProtKB-EC"/>
</dbReference>
<dbReference type="CDD" id="cd18026">
    <property type="entry name" value="DEXHc_POLQ-like"/>
    <property type="match status" value="1"/>
</dbReference>
<keyword evidence="8" id="KW-0539">Nucleus</keyword>
<proteinExistence type="predicted"/>
<evidence type="ECO:0000256" key="7">
    <source>
        <dbReference type="ARBA" id="ARBA00023204"/>
    </source>
</evidence>
<evidence type="ECO:0000256" key="8">
    <source>
        <dbReference type="ARBA" id="ARBA00023242"/>
    </source>
</evidence>
<dbReference type="SUPFAM" id="SSF52540">
    <property type="entry name" value="P-loop containing nucleoside triphosphate hydrolases"/>
    <property type="match status" value="1"/>
</dbReference>
<dbReference type="SMART" id="SM00490">
    <property type="entry name" value="HELICc"/>
    <property type="match status" value="1"/>
</dbReference>
<dbReference type="GO" id="GO:0005524">
    <property type="term" value="F:ATP binding"/>
    <property type="evidence" value="ECO:0007669"/>
    <property type="project" value="UniProtKB-KW"/>
</dbReference>
<dbReference type="InterPro" id="IPR011545">
    <property type="entry name" value="DEAD/DEAH_box_helicase_dom"/>
</dbReference>
<evidence type="ECO:0000313" key="13">
    <source>
        <dbReference type="EMBL" id="CRK99220.1"/>
    </source>
</evidence>
<dbReference type="EMBL" id="CVRI01000049">
    <property type="protein sequence ID" value="CRK99220.1"/>
    <property type="molecule type" value="Genomic_DNA"/>
</dbReference>
<feature type="domain" description="Helicase C-terminal" evidence="12">
    <location>
        <begin position="456"/>
        <end position="644"/>
    </location>
</feature>
<evidence type="ECO:0000259" key="12">
    <source>
        <dbReference type="PROSITE" id="PS51194"/>
    </source>
</evidence>
<feature type="compositionally biased region" description="Basic and acidic residues" evidence="10">
    <location>
        <begin position="71"/>
        <end position="81"/>
    </location>
</feature>
<evidence type="ECO:0000256" key="3">
    <source>
        <dbReference type="ARBA" id="ARBA00022763"/>
    </source>
</evidence>